<comment type="caution">
    <text evidence="1">The sequence shown here is derived from an EMBL/GenBank/DDBJ whole genome shotgun (WGS) entry which is preliminary data.</text>
</comment>
<proteinExistence type="predicted"/>
<sequence>MKLKLKLKKTKLRELQAKDILRDGQTKKIGGGWSNSGCFLDDPCKHY</sequence>
<dbReference type="RefSeq" id="WP_155732580.1">
    <property type="nucleotide sequence ID" value="NZ_AQHB01000049.1"/>
</dbReference>
<name>A0A166WC53_9GAMM</name>
<protein>
    <submittedName>
        <fullName evidence="1">Uncharacterized protein</fullName>
    </submittedName>
</protein>
<evidence type="ECO:0000313" key="2">
    <source>
        <dbReference type="Proteomes" id="UP000076643"/>
    </source>
</evidence>
<dbReference type="EMBL" id="AUYB01000105">
    <property type="protein sequence ID" value="KZN37128.1"/>
    <property type="molecule type" value="Genomic_DNA"/>
</dbReference>
<organism evidence="1 2">
    <name type="scientific">Pseudoalteromonas luteoviolacea DSM 6061</name>
    <dbReference type="NCBI Taxonomy" id="1365250"/>
    <lineage>
        <taxon>Bacteria</taxon>
        <taxon>Pseudomonadati</taxon>
        <taxon>Pseudomonadota</taxon>
        <taxon>Gammaproteobacteria</taxon>
        <taxon>Alteromonadales</taxon>
        <taxon>Pseudoalteromonadaceae</taxon>
        <taxon>Pseudoalteromonas</taxon>
    </lineage>
</organism>
<dbReference type="AlphaFoldDB" id="A0A166WC53"/>
<reference evidence="1 2" key="1">
    <citation type="submission" date="2013-07" db="EMBL/GenBank/DDBJ databases">
        <title>Comparative Genomic and Metabolomic Analysis of Twelve Strains of Pseudoalteromonas luteoviolacea.</title>
        <authorList>
            <person name="Vynne N.G."/>
            <person name="Mansson M."/>
            <person name="Gram L."/>
        </authorList>
    </citation>
    <scope>NUCLEOTIDE SEQUENCE [LARGE SCALE GENOMIC DNA]</scope>
    <source>
        <strain evidence="1 2">DSM 6061</strain>
    </source>
</reference>
<accession>A0A166WC53</accession>
<keyword evidence="2" id="KW-1185">Reference proteome</keyword>
<dbReference type="Proteomes" id="UP000076643">
    <property type="component" value="Unassembled WGS sequence"/>
</dbReference>
<dbReference type="PATRIC" id="fig|1365250.3.peg.3013"/>
<gene>
    <name evidence="1" type="ORF">N475_17070</name>
</gene>
<evidence type="ECO:0000313" key="1">
    <source>
        <dbReference type="EMBL" id="KZN37128.1"/>
    </source>
</evidence>